<feature type="domain" description="YdhG-like" evidence="1">
    <location>
        <begin position="21"/>
        <end position="111"/>
    </location>
</feature>
<reference evidence="3" key="1">
    <citation type="journal article" date="2019" name="Int. J. Syst. Evol. Microbiol.">
        <title>The Global Catalogue of Microorganisms (GCM) 10K type strain sequencing project: providing services to taxonomists for standard genome sequencing and annotation.</title>
        <authorList>
            <consortium name="The Broad Institute Genomics Platform"/>
            <consortium name="The Broad Institute Genome Sequencing Center for Infectious Disease"/>
            <person name="Wu L."/>
            <person name="Ma J."/>
        </authorList>
    </citation>
    <scope>NUCLEOTIDE SEQUENCE [LARGE SCALE GENOMIC DNA]</scope>
    <source>
        <strain evidence="3">KCTC 3950</strain>
    </source>
</reference>
<dbReference type="Pfam" id="PF08818">
    <property type="entry name" value="DUF1801"/>
    <property type="match status" value="1"/>
</dbReference>
<accession>A0ABW5P7P7</accession>
<organism evidence="2 3">
    <name type="scientific">Paenibacillus gansuensis</name>
    <dbReference type="NCBI Taxonomy" id="306542"/>
    <lineage>
        <taxon>Bacteria</taxon>
        <taxon>Bacillati</taxon>
        <taxon>Bacillota</taxon>
        <taxon>Bacilli</taxon>
        <taxon>Bacillales</taxon>
        <taxon>Paenibacillaceae</taxon>
        <taxon>Paenibacillus</taxon>
    </lineage>
</organism>
<evidence type="ECO:0000259" key="1">
    <source>
        <dbReference type="Pfam" id="PF08818"/>
    </source>
</evidence>
<gene>
    <name evidence="2" type="ORF">ACFSUF_02415</name>
</gene>
<comment type="caution">
    <text evidence="2">The sequence shown here is derived from an EMBL/GenBank/DDBJ whole genome shotgun (WGS) entry which is preliminary data.</text>
</comment>
<dbReference type="RefSeq" id="WP_377599738.1">
    <property type="nucleotide sequence ID" value="NZ_JBHUME010000002.1"/>
</dbReference>
<keyword evidence="3" id="KW-1185">Reference proteome</keyword>
<evidence type="ECO:0000313" key="3">
    <source>
        <dbReference type="Proteomes" id="UP001597541"/>
    </source>
</evidence>
<name>A0ABW5P7P7_9BACL</name>
<sequence length="131" mass="15201">MDKTGFETTDQYISTFPPEVQQLLHQVRQAIREVVPQAEERISYQMPTFALHGNLVHFAAFKHHIGFYPGASGIEMFQHEFAKYKWAKGSVQFPMDEPLPLDLIRRITAFRVEENKRKAEEKRGAKKPKGE</sequence>
<proteinExistence type="predicted"/>
<dbReference type="Gene3D" id="3.90.1150.200">
    <property type="match status" value="1"/>
</dbReference>
<dbReference type="InterPro" id="IPR014922">
    <property type="entry name" value="YdhG-like"/>
</dbReference>
<dbReference type="EMBL" id="JBHUME010000002">
    <property type="protein sequence ID" value="MFD2611271.1"/>
    <property type="molecule type" value="Genomic_DNA"/>
</dbReference>
<evidence type="ECO:0000313" key="2">
    <source>
        <dbReference type="EMBL" id="MFD2611271.1"/>
    </source>
</evidence>
<dbReference type="Proteomes" id="UP001597541">
    <property type="component" value="Unassembled WGS sequence"/>
</dbReference>
<dbReference type="SUPFAM" id="SSF159888">
    <property type="entry name" value="YdhG-like"/>
    <property type="match status" value="1"/>
</dbReference>
<protein>
    <submittedName>
        <fullName evidence="2">Iron chaperone</fullName>
    </submittedName>
</protein>